<dbReference type="Pfam" id="PF05899">
    <property type="entry name" value="Cupin_3"/>
    <property type="match status" value="1"/>
</dbReference>
<evidence type="ECO:0000256" key="1">
    <source>
        <dbReference type="ARBA" id="ARBA00004141"/>
    </source>
</evidence>
<dbReference type="PANTHER" id="PTHR23501:SF58">
    <property type="entry name" value="LOW AFFINITY HEME TRANSPORTER STR3"/>
    <property type="match status" value="1"/>
</dbReference>
<feature type="compositionally biased region" description="Basic and acidic residues" evidence="5">
    <location>
        <begin position="17"/>
        <end position="29"/>
    </location>
</feature>
<dbReference type="NCBIfam" id="NF008376">
    <property type="entry name" value="PRK11171.1-5"/>
    <property type="match status" value="1"/>
</dbReference>
<feature type="region of interest" description="Disordered" evidence="5">
    <location>
        <begin position="1"/>
        <end position="37"/>
    </location>
</feature>
<evidence type="ECO:0000256" key="5">
    <source>
        <dbReference type="SAM" id="MobiDB-lite"/>
    </source>
</evidence>
<comment type="subcellular location">
    <subcellularLocation>
        <location evidence="1">Membrane</location>
        <topology evidence="1">Multi-pass membrane protein</topology>
    </subcellularLocation>
</comment>
<name>A0A5N6WU21_9EURO</name>
<dbReference type="InterPro" id="IPR011701">
    <property type="entry name" value="MFS"/>
</dbReference>
<keyword evidence="3 6" id="KW-1133">Transmembrane helix</keyword>
<feature type="transmembrane region" description="Helical" evidence="6">
    <location>
        <begin position="435"/>
        <end position="458"/>
    </location>
</feature>
<dbReference type="CDD" id="cd02212">
    <property type="entry name" value="cupin_UGlyAH_C"/>
    <property type="match status" value="1"/>
</dbReference>
<dbReference type="PROSITE" id="PS50850">
    <property type="entry name" value="MFS"/>
    <property type="match status" value="1"/>
</dbReference>
<dbReference type="Gene3D" id="1.20.1250.20">
    <property type="entry name" value="MFS general substrate transporter like domains"/>
    <property type="match status" value="2"/>
</dbReference>
<evidence type="ECO:0000256" key="4">
    <source>
        <dbReference type="ARBA" id="ARBA00023136"/>
    </source>
</evidence>
<keyword evidence="9" id="KW-1185">Reference proteome</keyword>
<feature type="transmembrane region" description="Helical" evidence="6">
    <location>
        <begin position="57"/>
        <end position="75"/>
    </location>
</feature>
<feature type="transmembrane region" description="Helical" evidence="6">
    <location>
        <begin position="336"/>
        <end position="355"/>
    </location>
</feature>
<dbReference type="AlphaFoldDB" id="A0A5N6WU21"/>
<feature type="transmembrane region" description="Helical" evidence="6">
    <location>
        <begin position="258"/>
        <end position="285"/>
    </location>
</feature>
<dbReference type="InterPro" id="IPR044697">
    <property type="entry name" value="UGlyAH_cupin_C"/>
</dbReference>
<feature type="compositionally biased region" description="Polar residues" evidence="5">
    <location>
        <begin position="1"/>
        <end position="14"/>
    </location>
</feature>
<organism evidence="8 9">
    <name type="scientific">Aspergillus sergii</name>
    <dbReference type="NCBI Taxonomy" id="1034303"/>
    <lineage>
        <taxon>Eukaryota</taxon>
        <taxon>Fungi</taxon>
        <taxon>Dikarya</taxon>
        <taxon>Ascomycota</taxon>
        <taxon>Pezizomycotina</taxon>
        <taxon>Eurotiomycetes</taxon>
        <taxon>Eurotiomycetidae</taxon>
        <taxon>Eurotiales</taxon>
        <taxon>Aspergillaceae</taxon>
        <taxon>Aspergillus</taxon>
        <taxon>Aspergillus subgen. Circumdati</taxon>
    </lineage>
</organism>
<feature type="transmembrane region" description="Helical" evidence="6">
    <location>
        <begin position="214"/>
        <end position="237"/>
    </location>
</feature>
<dbReference type="InterPro" id="IPR014710">
    <property type="entry name" value="RmlC-like_jellyroll"/>
</dbReference>
<dbReference type="InterPro" id="IPR013096">
    <property type="entry name" value="Cupin_2"/>
</dbReference>
<evidence type="ECO:0000313" key="8">
    <source>
        <dbReference type="EMBL" id="KAE8324384.1"/>
    </source>
</evidence>
<evidence type="ECO:0000256" key="6">
    <source>
        <dbReference type="SAM" id="Phobius"/>
    </source>
</evidence>
<proteinExistence type="predicted"/>
<dbReference type="InterPro" id="IPR008579">
    <property type="entry name" value="UGlyAH_Cupin_dom"/>
</dbReference>
<dbReference type="InterPro" id="IPR044704">
    <property type="entry name" value="UGlyAH_cupin_N"/>
</dbReference>
<evidence type="ECO:0000259" key="7">
    <source>
        <dbReference type="PROSITE" id="PS50850"/>
    </source>
</evidence>
<dbReference type="SUPFAM" id="SSF103473">
    <property type="entry name" value="MFS general substrate transporter"/>
    <property type="match status" value="1"/>
</dbReference>
<dbReference type="EMBL" id="ML741818">
    <property type="protein sequence ID" value="KAE8324384.1"/>
    <property type="molecule type" value="Genomic_DNA"/>
</dbReference>
<feature type="transmembrane region" description="Helical" evidence="6">
    <location>
        <begin position="305"/>
        <end position="324"/>
    </location>
</feature>
<sequence>MPSETDTVETSPTYVHQGKEFGLKERDEQSPESENAGFGSVEGFNKVLYHTGLTGRLLLVTIIISLGLTMFVYAMDEGVTQQFTMIAASSFNMHAQLGAVNTASTVINGISKPVMGKLADVLSRPTSYIISLLFYVVGYAVAASCTNFVAYTVGVALTAVGKAGLNILCQIIVGDLTTLQWRGFWTSMIIAPYLVTTFTNGFVVDAFVPDEWRWGLGMFAIMIPILLTPAIIALYGTQQRARRMGIMESSSPEKGEQTTLYTAWQCLVAIDIPGLVLLGFSFSLILLPLSLAESAEDGWNNRSMIAMEATGFAILVLFVVFEIYFAPKPMMTKRIIANKVFLAALGANLFDQMTTTLGSNYFSSYIYIIKGWDNYTWTVFTGARNLAITIFSLIGGFLQVRYHRYKTQMIIGAVLKVVGYATCFTSNQRSTQSTAALAISQVLLGTSALTALGSRIGAMASVPHEDMASIIAAYFLWTYLGSAAGYAIASAIWTDKMLGFMRDELPDTPDSTLKKIYGSVDILRTQYDLDDPIREGAIRAYTRTNGIIFIVAAAISTLSILCSFLMPDYYLGKQQNAVTNLGLDGKPVDLPTHRKDEGSFQRPSTMGNDKISAYYAPTGGLPPQTQLLTDRAMFTEAYAVIPKGTFSDIVTSFLPFWEQTRLWVIARPLSGFAETFSQYIMEVQPGGGSDRAELDEGAEGVVFVVEGEVSITLGGETHRLTEGGYAYLPPKSGWTLRNTGVATARFHWIRKAYESVAGLDAPDPLFLNERDIVPTAMPNTNNAWATTRFVDPTDLRHDMHVTIVTFEPGGVIPFAETHVMEHGLYVLEGKAVYRLNQDWVEVEAGDFMWLRAFCPQACYAGGPGKFRYLLYKDVNRHMKLSR</sequence>
<dbReference type="SUPFAM" id="SSF51182">
    <property type="entry name" value="RmlC-like cupins"/>
    <property type="match status" value="1"/>
</dbReference>
<dbReference type="InterPro" id="IPR020846">
    <property type="entry name" value="MFS_dom"/>
</dbReference>
<keyword evidence="4 6" id="KW-0472">Membrane</keyword>
<dbReference type="InterPro" id="IPR017627">
    <property type="entry name" value="UGHY"/>
</dbReference>
<feature type="transmembrane region" description="Helical" evidence="6">
    <location>
        <begin position="148"/>
        <end position="173"/>
    </location>
</feature>
<dbReference type="Proteomes" id="UP000325945">
    <property type="component" value="Unassembled WGS sequence"/>
</dbReference>
<dbReference type="Gene3D" id="2.60.120.10">
    <property type="entry name" value="Jelly Rolls"/>
    <property type="match status" value="2"/>
</dbReference>
<dbReference type="NCBIfam" id="NF040771">
    <property type="entry name" value="AAH_UGLYAH2"/>
    <property type="match status" value="1"/>
</dbReference>
<dbReference type="Pfam" id="PF07883">
    <property type="entry name" value="Cupin_2"/>
    <property type="match status" value="1"/>
</dbReference>
<dbReference type="Pfam" id="PF07690">
    <property type="entry name" value="MFS_1"/>
    <property type="match status" value="1"/>
</dbReference>
<evidence type="ECO:0000256" key="2">
    <source>
        <dbReference type="ARBA" id="ARBA00022692"/>
    </source>
</evidence>
<dbReference type="GO" id="GO:0005886">
    <property type="term" value="C:plasma membrane"/>
    <property type="evidence" value="ECO:0007669"/>
    <property type="project" value="TreeGrafter"/>
</dbReference>
<feature type="domain" description="Major facilitator superfamily (MFS) profile" evidence="7">
    <location>
        <begin position="62"/>
        <end position="571"/>
    </location>
</feature>
<dbReference type="NCBIfam" id="NF008373">
    <property type="entry name" value="PRK11171.1-2"/>
    <property type="match status" value="1"/>
</dbReference>
<dbReference type="CDD" id="cd02211">
    <property type="entry name" value="cupin_UGlyAH_N"/>
    <property type="match status" value="1"/>
</dbReference>
<dbReference type="GO" id="GO:0071522">
    <property type="term" value="F:ureidoglycine aminohydrolase activity"/>
    <property type="evidence" value="ECO:0007669"/>
    <property type="project" value="InterPro"/>
</dbReference>
<feature type="transmembrane region" description="Helical" evidence="6">
    <location>
        <begin position="547"/>
        <end position="566"/>
    </location>
</feature>
<dbReference type="NCBIfam" id="TIGR03214">
    <property type="entry name" value="ura-cupin"/>
    <property type="match status" value="1"/>
</dbReference>
<dbReference type="InterPro" id="IPR011051">
    <property type="entry name" value="RmlC_Cupin_sf"/>
</dbReference>
<evidence type="ECO:0000313" key="9">
    <source>
        <dbReference type="Proteomes" id="UP000325945"/>
    </source>
</evidence>
<dbReference type="InterPro" id="IPR036259">
    <property type="entry name" value="MFS_trans_sf"/>
</dbReference>
<gene>
    <name evidence="8" type="ORF">BDV39DRAFT_207871</name>
</gene>
<accession>A0A5N6WU21</accession>
<feature type="transmembrane region" description="Helical" evidence="6">
    <location>
        <begin position="185"/>
        <end position="208"/>
    </location>
</feature>
<protein>
    <recommendedName>
        <fullName evidence="7">Major facilitator superfamily (MFS) profile domain-containing protein</fullName>
    </recommendedName>
</protein>
<evidence type="ECO:0000256" key="3">
    <source>
        <dbReference type="ARBA" id="ARBA00022989"/>
    </source>
</evidence>
<feature type="transmembrane region" description="Helical" evidence="6">
    <location>
        <begin position="125"/>
        <end position="142"/>
    </location>
</feature>
<keyword evidence="2 6" id="KW-0812">Transmembrane</keyword>
<reference evidence="9" key="1">
    <citation type="submission" date="2019-04" db="EMBL/GenBank/DDBJ databases">
        <title>Friends and foes A comparative genomics studyof 23 Aspergillus species from section Flavi.</title>
        <authorList>
            <consortium name="DOE Joint Genome Institute"/>
            <person name="Kjaerbolling I."/>
            <person name="Vesth T."/>
            <person name="Frisvad J.C."/>
            <person name="Nybo J.L."/>
            <person name="Theobald S."/>
            <person name="Kildgaard S."/>
            <person name="Isbrandt T."/>
            <person name="Kuo A."/>
            <person name="Sato A."/>
            <person name="Lyhne E.K."/>
            <person name="Kogle M.E."/>
            <person name="Wiebenga A."/>
            <person name="Kun R.S."/>
            <person name="Lubbers R.J."/>
            <person name="Makela M.R."/>
            <person name="Barry K."/>
            <person name="Chovatia M."/>
            <person name="Clum A."/>
            <person name="Daum C."/>
            <person name="Haridas S."/>
            <person name="He G."/>
            <person name="LaButti K."/>
            <person name="Lipzen A."/>
            <person name="Mondo S."/>
            <person name="Riley R."/>
            <person name="Salamov A."/>
            <person name="Simmons B.A."/>
            <person name="Magnuson J.K."/>
            <person name="Henrissat B."/>
            <person name="Mortensen U.H."/>
            <person name="Larsen T.O."/>
            <person name="Devries R.P."/>
            <person name="Grigoriev I.V."/>
            <person name="Machida M."/>
            <person name="Baker S.E."/>
            <person name="Andersen M.R."/>
        </authorList>
    </citation>
    <scope>NUCLEOTIDE SEQUENCE [LARGE SCALE GENOMIC DNA]</scope>
    <source>
        <strain evidence="9">CBS 130017</strain>
    </source>
</reference>
<dbReference type="PANTHER" id="PTHR23501">
    <property type="entry name" value="MAJOR FACILITATOR SUPERFAMILY"/>
    <property type="match status" value="1"/>
</dbReference>
<feature type="transmembrane region" description="Helical" evidence="6">
    <location>
        <begin position="375"/>
        <end position="398"/>
    </location>
</feature>
<feature type="transmembrane region" description="Helical" evidence="6">
    <location>
        <begin position="470"/>
        <end position="493"/>
    </location>
</feature>
<dbReference type="GO" id="GO:0022857">
    <property type="term" value="F:transmembrane transporter activity"/>
    <property type="evidence" value="ECO:0007669"/>
    <property type="project" value="InterPro"/>
</dbReference>